<accession>A0ABN7ULJ5</accession>
<evidence type="ECO:0000313" key="1">
    <source>
        <dbReference type="EMBL" id="CAG8623870.1"/>
    </source>
</evidence>
<name>A0ABN7ULJ5_GIGMA</name>
<reference evidence="1 2" key="1">
    <citation type="submission" date="2021-06" db="EMBL/GenBank/DDBJ databases">
        <authorList>
            <person name="Kallberg Y."/>
            <person name="Tangrot J."/>
            <person name="Rosling A."/>
        </authorList>
    </citation>
    <scope>NUCLEOTIDE SEQUENCE [LARGE SCALE GENOMIC DNA]</scope>
    <source>
        <strain evidence="1 2">120-4 pot B 10/14</strain>
    </source>
</reference>
<organism evidence="1 2">
    <name type="scientific">Gigaspora margarita</name>
    <dbReference type="NCBI Taxonomy" id="4874"/>
    <lineage>
        <taxon>Eukaryota</taxon>
        <taxon>Fungi</taxon>
        <taxon>Fungi incertae sedis</taxon>
        <taxon>Mucoromycota</taxon>
        <taxon>Glomeromycotina</taxon>
        <taxon>Glomeromycetes</taxon>
        <taxon>Diversisporales</taxon>
        <taxon>Gigasporaceae</taxon>
        <taxon>Gigaspora</taxon>
    </lineage>
</organism>
<keyword evidence="2" id="KW-1185">Reference proteome</keyword>
<gene>
    <name evidence="1" type="ORF">GMARGA_LOCUS7981</name>
</gene>
<sequence>MDTELQKIFNKLTAQNIEEVQSDEDNVKLISDALHEFESNQEIPDSNTNVLNKTVDLFVGYSFAL</sequence>
<evidence type="ECO:0000313" key="2">
    <source>
        <dbReference type="Proteomes" id="UP000789901"/>
    </source>
</evidence>
<comment type="caution">
    <text evidence="1">The sequence shown here is derived from an EMBL/GenBank/DDBJ whole genome shotgun (WGS) entry which is preliminary data.</text>
</comment>
<protein>
    <submittedName>
        <fullName evidence="1">11597_t:CDS:1</fullName>
    </submittedName>
</protein>
<dbReference type="Proteomes" id="UP000789901">
    <property type="component" value="Unassembled WGS sequence"/>
</dbReference>
<dbReference type="EMBL" id="CAJVQB010003995">
    <property type="protein sequence ID" value="CAG8623870.1"/>
    <property type="molecule type" value="Genomic_DNA"/>
</dbReference>
<proteinExistence type="predicted"/>